<sequence>MRNKFLKAAMTAGLFGLVSNPILAETIQTNERFAVTFTKNDKMENNFTTGQIDEFLLGLQPGDTGIIEMDIVNQNKTSTEWYMNNEVVNSLEDGSIASGGAYAYTLTYQGPEGRNEVIYTSSTIGGEEGSNNGLKDATDSLDDWFYLDTLKENQTGKVRLEVQLDGETQGNRYQSTLADLQMEFAVEKNENRDRTVQGKPTVTRKTGSSKVNTSTLTNQFTWSLLSALSGIVLLVLAIFGWKENKEDKDDA</sequence>
<comment type="caution">
    <text evidence="1">The sequence shown here is derived from an EMBL/GenBank/DDBJ whole genome shotgun (WGS) entry which is preliminary data.</text>
</comment>
<evidence type="ECO:0000313" key="1">
    <source>
        <dbReference type="EMBL" id="TGY64239.1"/>
    </source>
</evidence>
<gene>
    <name evidence="1" type="ORF">E5336_12195</name>
</gene>
<protein>
    <submittedName>
        <fullName evidence="1">Uncharacterized protein</fullName>
    </submittedName>
</protein>
<dbReference type="Proteomes" id="UP000308836">
    <property type="component" value="Unassembled WGS sequence"/>
</dbReference>
<accession>A0AC61R4I7</accession>
<keyword evidence="2" id="KW-1185">Reference proteome</keyword>
<organism evidence="1 2">
    <name type="scientific">Dubosiella muris</name>
    <dbReference type="NCBI Taxonomy" id="3038133"/>
    <lineage>
        <taxon>Bacteria</taxon>
        <taxon>Bacillati</taxon>
        <taxon>Bacillota</taxon>
        <taxon>Erysipelotrichia</taxon>
        <taxon>Erysipelotrichales</taxon>
        <taxon>Erysipelotrichaceae</taxon>
        <taxon>Dubosiella</taxon>
    </lineage>
</organism>
<proteinExistence type="predicted"/>
<evidence type="ECO:0000313" key="2">
    <source>
        <dbReference type="Proteomes" id="UP000308836"/>
    </source>
</evidence>
<name>A0AC61R4I7_9FIRM</name>
<reference evidence="1" key="1">
    <citation type="submission" date="2019-04" db="EMBL/GenBank/DDBJ databases">
        <title>Microbes associate with the intestines of laboratory mice.</title>
        <authorList>
            <person name="Navarre W."/>
            <person name="Wong E."/>
            <person name="Huang K."/>
            <person name="Tropini C."/>
            <person name="Ng K."/>
            <person name="Yu B."/>
        </authorList>
    </citation>
    <scope>NUCLEOTIDE SEQUENCE</scope>
    <source>
        <strain evidence="1">NM09_H32</strain>
    </source>
</reference>
<dbReference type="EMBL" id="SRYG01000047">
    <property type="protein sequence ID" value="TGY64239.1"/>
    <property type="molecule type" value="Genomic_DNA"/>
</dbReference>